<accession>A0A2T3FS68</accession>
<comment type="caution">
    <text evidence="1">The sequence shown here is derived from an EMBL/GenBank/DDBJ whole genome shotgun (WGS) entry which is preliminary data.</text>
</comment>
<protein>
    <submittedName>
        <fullName evidence="1">Uncharacterized protein</fullName>
    </submittedName>
</protein>
<reference evidence="2" key="1">
    <citation type="submission" date="2018-03" db="EMBL/GenBank/DDBJ databases">
        <title>Lachnoclostridium SNUG30370 gen.nov., sp.nov., isolated from human faeces.</title>
        <authorList>
            <person name="Seo B."/>
            <person name="Jeon K."/>
            <person name="Ko G."/>
        </authorList>
    </citation>
    <scope>NUCLEOTIDE SEQUENCE [LARGE SCALE GENOMIC DNA]</scope>
    <source>
        <strain evidence="2">SNUG30370</strain>
    </source>
</reference>
<sequence length="60" mass="7423">MVENRMIERSFYFFLEMCYDYFQQELMKDGDGVSKVNDLKKENRKKIRECLLMKYQLIRG</sequence>
<gene>
    <name evidence="1" type="ORF">C7U55_11155</name>
</gene>
<dbReference type="Proteomes" id="UP000241201">
    <property type="component" value="Unassembled WGS sequence"/>
</dbReference>
<organism evidence="1 2">
    <name type="scientific">Faecalibacillus faecis</name>
    <dbReference type="NCBI Taxonomy" id="1982628"/>
    <lineage>
        <taxon>Bacteria</taxon>
        <taxon>Bacillati</taxon>
        <taxon>Bacillota</taxon>
        <taxon>Erysipelotrichia</taxon>
        <taxon>Erysipelotrichales</taxon>
        <taxon>Coprobacillaceae</taxon>
        <taxon>Faecalibacillus</taxon>
    </lineage>
</organism>
<proteinExistence type="predicted"/>
<dbReference type="AlphaFoldDB" id="A0A2T3FS68"/>
<dbReference type="EMBL" id="PYLP01000018">
    <property type="protein sequence ID" value="PST38125.1"/>
    <property type="molecule type" value="Genomic_DNA"/>
</dbReference>
<dbReference type="RefSeq" id="WP_146139624.1">
    <property type="nucleotide sequence ID" value="NZ_DAWBWI010000030.1"/>
</dbReference>
<evidence type="ECO:0000313" key="2">
    <source>
        <dbReference type="Proteomes" id="UP000241201"/>
    </source>
</evidence>
<keyword evidence="2" id="KW-1185">Reference proteome</keyword>
<name>A0A2T3FS68_9FIRM</name>
<dbReference type="GeneID" id="77472074"/>
<evidence type="ECO:0000313" key="1">
    <source>
        <dbReference type="EMBL" id="PST38125.1"/>
    </source>
</evidence>